<protein>
    <submittedName>
        <fullName evidence="1">Uncharacterized protein</fullName>
    </submittedName>
</protein>
<evidence type="ECO:0000313" key="1">
    <source>
        <dbReference type="EMBL" id="BAF48820.1"/>
    </source>
</evidence>
<organism evidence="1 2">
    <name type="scientific">Cyprinid herpesvirus 3</name>
    <name type="common">CyHV-3</name>
    <dbReference type="NCBI Taxonomy" id="180230"/>
    <lineage>
        <taxon>Viruses</taxon>
        <taxon>Duplodnaviria</taxon>
        <taxon>Heunggongvirae</taxon>
        <taxon>Peploviricota</taxon>
        <taxon>Herviviricetes</taxon>
        <taxon>Herpesvirales</taxon>
        <taxon>Alloherpesviridae</taxon>
        <taxon>Cyvirus</taxon>
        <taxon>Cyvirus cyprinidallo3</taxon>
    </lineage>
</organism>
<dbReference type="Proteomes" id="UP000169752">
    <property type="component" value="Segment"/>
</dbReference>
<gene>
    <name evidence="1" type="ORF">KHVJ016</name>
</gene>
<sequence>MMRVLGPSPTPLHHYTTTPLHHYTTTPLHHYTTTPLHHYTTTPLHHYTTTHLLSRSSSLTFLLPHTAANTPSLHIFRSRFFSDSVFFHGAPMAKNDGVVGPCLT</sequence>
<accession>A4FTB5</accession>
<evidence type="ECO:0000313" key="2">
    <source>
        <dbReference type="Proteomes" id="UP000169752"/>
    </source>
</evidence>
<reference evidence="1 2" key="1">
    <citation type="journal article" date="2007" name="J. Virol.">
        <title>Genome sequences of three koi herpesvirus isolates representing the expanding distribution of an emerging disease threatening koi and common carp worldwide.</title>
        <authorList>
            <person name="Aoki T."/>
            <person name="Hirono I."/>
            <person name="Kurokawa K."/>
            <person name="Fukuda H."/>
            <person name="Nahary R."/>
            <person name="Eldar A."/>
            <person name="Davison A.J."/>
            <person name="Waltzek T.B."/>
            <person name="Bercovier H."/>
            <person name="Hedrick R.P."/>
        </authorList>
    </citation>
    <scope>NUCLEOTIDE SEQUENCE [LARGE SCALE GENOMIC DNA]</scope>
    <source>
        <strain evidence="1">TUMST1</strain>
    </source>
</reference>
<name>A4FTB5_CYHV3</name>
<dbReference type="EMBL" id="AP008984">
    <property type="protein sequence ID" value="BAF48820.1"/>
    <property type="molecule type" value="Genomic_DNA"/>
</dbReference>
<proteinExistence type="predicted"/>